<organism evidence="1 2">
    <name type="scientific">Parachitinimonas caeni</name>
    <dbReference type="NCBI Taxonomy" id="3031301"/>
    <lineage>
        <taxon>Bacteria</taxon>
        <taxon>Pseudomonadati</taxon>
        <taxon>Pseudomonadota</taxon>
        <taxon>Betaproteobacteria</taxon>
        <taxon>Neisseriales</taxon>
        <taxon>Chitinibacteraceae</taxon>
        <taxon>Parachitinimonas</taxon>
    </lineage>
</organism>
<evidence type="ECO:0000313" key="2">
    <source>
        <dbReference type="Proteomes" id="UP001172778"/>
    </source>
</evidence>
<proteinExistence type="predicted"/>
<comment type="caution">
    <text evidence="1">The sequence shown here is derived from an EMBL/GenBank/DDBJ whole genome shotgun (WGS) entry which is preliminary data.</text>
</comment>
<keyword evidence="2" id="KW-1185">Reference proteome</keyword>
<name>A0ABT7E335_9NEIS</name>
<gene>
    <name evidence="1" type="ORF">PZA18_22075</name>
</gene>
<accession>A0ABT7E335</accession>
<dbReference type="RefSeq" id="WP_284103057.1">
    <property type="nucleotide sequence ID" value="NZ_JARRAF010000049.1"/>
</dbReference>
<sequence length="176" mass="19278">MTQILSSTAARIGNSAPQLALETYYTLQNPANSNFLSWQGGGAFMAKQAIIYPTAKDLWFSDPAGADSGLIVTGQNLYIKISVTVHLWLAISTPPTDFAQWANIGGEDIQYEWQLYVDDNLTPNLPIYLGQQPLYIQSVAFPGYFLAQIPNSQDPSWVSVTNSPFPWGVEQEGGEG</sequence>
<dbReference type="EMBL" id="JARRAF010000049">
    <property type="protein sequence ID" value="MDK2126738.1"/>
    <property type="molecule type" value="Genomic_DNA"/>
</dbReference>
<reference evidence="1" key="1">
    <citation type="submission" date="2023-03" db="EMBL/GenBank/DDBJ databases">
        <title>Chitinimonas shenzhenensis gen. nov., sp. nov., a novel member of family Burkholderiaceae isolated from activated sludge collected in Shen Zhen, China.</title>
        <authorList>
            <person name="Wang X."/>
        </authorList>
    </citation>
    <scope>NUCLEOTIDE SEQUENCE</scope>
    <source>
        <strain evidence="1">DQS-5</strain>
    </source>
</reference>
<dbReference type="Proteomes" id="UP001172778">
    <property type="component" value="Unassembled WGS sequence"/>
</dbReference>
<evidence type="ECO:0000313" key="1">
    <source>
        <dbReference type="EMBL" id="MDK2126738.1"/>
    </source>
</evidence>
<protein>
    <submittedName>
        <fullName evidence="1">Uncharacterized protein</fullName>
    </submittedName>
</protein>